<dbReference type="GO" id="GO:0003700">
    <property type="term" value="F:DNA-binding transcription factor activity"/>
    <property type="evidence" value="ECO:0007669"/>
    <property type="project" value="TreeGrafter"/>
</dbReference>
<dbReference type="AlphaFoldDB" id="A0A1V9FQ10"/>
<evidence type="ECO:0000256" key="5">
    <source>
        <dbReference type="PROSITE-ProRule" id="PRU00335"/>
    </source>
</evidence>
<evidence type="ECO:0000256" key="3">
    <source>
        <dbReference type="ARBA" id="ARBA00023125"/>
    </source>
</evidence>
<dbReference type="STRING" id="1703345.A3860_33905"/>
<feature type="domain" description="HTH tetR-type" evidence="6">
    <location>
        <begin position="5"/>
        <end position="65"/>
    </location>
</feature>
<keyword evidence="3 5" id="KW-0238">DNA-binding</keyword>
<dbReference type="InterPro" id="IPR001647">
    <property type="entry name" value="HTH_TetR"/>
</dbReference>
<evidence type="ECO:0000259" key="6">
    <source>
        <dbReference type="PROSITE" id="PS50977"/>
    </source>
</evidence>
<proteinExistence type="predicted"/>
<dbReference type="Gene3D" id="1.10.357.10">
    <property type="entry name" value="Tetracycline Repressor, domain 2"/>
    <property type="match status" value="1"/>
</dbReference>
<dbReference type="InterPro" id="IPR050109">
    <property type="entry name" value="HTH-type_TetR-like_transc_reg"/>
</dbReference>
<gene>
    <name evidence="7" type="ORF">A3860_33905</name>
</gene>
<dbReference type="Proteomes" id="UP000192796">
    <property type="component" value="Unassembled WGS sequence"/>
</dbReference>
<evidence type="ECO:0000256" key="1">
    <source>
        <dbReference type="ARBA" id="ARBA00022491"/>
    </source>
</evidence>
<protein>
    <recommendedName>
        <fullName evidence="6">HTH tetR-type domain-containing protein</fullName>
    </recommendedName>
</protein>
<keyword evidence="8" id="KW-1185">Reference proteome</keyword>
<name>A0A1V9FQ10_9BACT</name>
<feature type="DNA-binding region" description="H-T-H motif" evidence="5">
    <location>
        <begin position="28"/>
        <end position="47"/>
    </location>
</feature>
<comment type="caution">
    <text evidence="7">The sequence shown here is derived from an EMBL/GenBank/DDBJ whole genome shotgun (WGS) entry which is preliminary data.</text>
</comment>
<dbReference type="PROSITE" id="PS50977">
    <property type="entry name" value="HTH_TETR_2"/>
    <property type="match status" value="1"/>
</dbReference>
<evidence type="ECO:0000313" key="7">
    <source>
        <dbReference type="EMBL" id="OQP60377.1"/>
    </source>
</evidence>
<sequence length="220" mass="25400">MVENLMNEHIILHTAFRLFTTHGIQAYTMDDIASQLAISKKTLYRFFTSRHDLVQQVCKQVAADYHQDMEEADKTGEGNLRRILAYMAVNVEFCKKTSPAFFTDLQKHYPAENVALTDKLDSVIEPRLLKVLEQGIVEGVFRGSLHPRLIVSLIQQHLKKDFEFAAELVNDYSKEEVFRQAQYLFLYGIIAAEAIPQLEIELSKYSLANRLEHTEKNETF</sequence>
<dbReference type="SUPFAM" id="SSF46689">
    <property type="entry name" value="Homeodomain-like"/>
    <property type="match status" value="1"/>
</dbReference>
<dbReference type="PANTHER" id="PTHR30055:SF175">
    <property type="entry name" value="HTH-TYPE TRANSCRIPTIONAL REPRESSOR KSTR2"/>
    <property type="match status" value="1"/>
</dbReference>
<evidence type="ECO:0000313" key="8">
    <source>
        <dbReference type="Proteomes" id="UP000192796"/>
    </source>
</evidence>
<dbReference type="EMBL" id="LVYD01000064">
    <property type="protein sequence ID" value="OQP60377.1"/>
    <property type="molecule type" value="Genomic_DNA"/>
</dbReference>
<dbReference type="PRINTS" id="PR00455">
    <property type="entry name" value="HTHTETR"/>
</dbReference>
<reference evidence="7 8" key="1">
    <citation type="submission" date="2016-03" db="EMBL/GenBank/DDBJ databases">
        <title>Niastella vici sp. nov., isolated from farmland soil.</title>
        <authorList>
            <person name="Chen L."/>
            <person name="Wang D."/>
            <person name="Yang S."/>
            <person name="Wang G."/>
        </authorList>
    </citation>
    <scope>NUCLEOTIDE SEQUENCE [LARGE SCALE GENOMIC DNA]</scope>
    <source>
        <strain evidence="7 8">DJ57</strain>
    </source>
</reference>
<evidence type="ECO:0000256" key="4">
    <source>
        <dbReference type="ARBA" id="ARBA00023163"/>
    </source>
</evidence>
<accession>A0A1V9FQ10</accession>
<keyword evidence="1" id="KW-0678">Repressor</keyword>
<dbReference type="PANTHER" id="PTHR30055">
    <property type="entry name" value="HTH-TYPE TRANSCRIPTIONAL REGULATOR RUTR"/>
    <property type="match status" value="1"/>
</dbReference>
<dbReference type="GO" id="GO:0000976">
    <property type="term" value="F:transcription cis-regulatory region binding"/>
    <property type="evidence" value="ECO:0007669"/>
    <property type="project" value="TreeGrafter"/>
</dbReference>
<dbReference type="Pfam" id="PF00440">
    <property type="entry name" value="TetR_N"/>
    <property type="match status" value="1"/>
</dbReference>
<dbReference type="RefSeq" id="WP_081153338.1">
    <property type="nucleotide sequence ID" value="NZ_LVYD01000064.1"/>
</dbReference>
<keyword evidence="2" id="KW-0805">Transcription regulation</keyword>
<keyword evidence="4" id="KW-0804">Transcription</keyword>
<evidence type="ECO:0000256" key="2">
    <source>
        <dbReference type="ARBA" id="ARBA00023015"/>
    </source>
</evidence>
<dbReference type="Gene3D" id="1.10.10.60">
    <property type="entry name" value="Homeodomain-like"/>
    <property type="match status" value="1"/>
</dbReference>
<dbReference type="InterPro" id="IPR009057">
    <property type="entry name" value="Homeodomain-like_sf"/>
</dbReference>
<organism evidence="7 8">
    <name type="scientific">Niastella vici</name>
    <dbReference type="NCBI Taxonomy" id="1703345"/>
    <lineage>
        <taxon>Bacteria</taxon>
        <taxon>Pseudomonadati</taxon>
        <taxon>Bacteroidota</taxon>
        <taxon>Chitinophagia</taxon>
        <taxon>Chitinophagales</taxon>
        <taxon>Chitinophagaceae</taxon>
        <taxon>Niastella</taxon>
    </lineage>
</organism>